<dbReference type="AlphaFoldDB" id="A0A3B0WU82"/>
<dbReference type="SUPFAM" id="SSF53300">
    <property type="entry name" value="vWA-like"/>
    <property type="match status" value="1"/>
</dbReference>
<proteinExistence type="predicted"/>
<feature type="coiled-coil region" evidence="1">
    <location>
        <begin position="177"/>
        <end position="204"/>
    </location>
</feature>
<name>A0A3B0WU82_9ZZZZ</name>
<dbReference type="InterPro" id="IPR051266">
    <property type="entry name" value="CLCR"/>
</dbReference>
<dbReference type="Gene3D" id="3.40.50.410">
    <property type="entry name" value="von Willebrand factor, type A domain"/>
    <property type="match status" value="1"/>
</dbReference>
<dbReference type="EMBL" id="UOFE01000030">
    <property type="protein sequence ID" value="VAW52729.1"/>
    <property type="molecule type" value="Genomic_DNA"/>
</dbReference>
<accession>A0A3B0WU82</accession>
<dbReference type="PANTHER" id="PTHR10579">
    <property type="entry name" value="CALCIUM-ACTIVATED CHLORIDE CHANNEL REGULATOR"/>
    <property type="match status" value="1"/>
</dbReference>
<protein>
    <recommendedName>
        <fullName evidence="2">VWFA domain-containing protein</fullName>
    </recommendedName>
</protein>
<dbReference type="Pfam" id="PF00092">
    <property type="entry name" value="VWA"/>
    <property type="match status" value="1"/>
</dbReference>
<evidence type="ECO:0000259" key="2">
    <source>
        <dbReference type="PROSITE" id="PS50234"/>
    </source>
</evidence>
<feature type="domain" description="VWFA" evidence="2">
    <location>
        <begin position="440"/>
        <end position="615"/>
    </location>
</feature>
<evidence type="ECO:0000256" key="1">
    <source>
        <dbReference type="SAM" id="Coils"/>
    </source>
</evidence>
<keyword evidence="1" id="KW-0175">Coiled coil</keyword>
<dbReference type="InterPro" id="IPR002035">
    <property type="entry name" value="VWF_A"/>
</dbReference>
<dbReference type="PANTHER" id="PTHR10579:SF43">
    <property type="entry name" value="ZINC FINGER (C3HC4-TYPE RING FINGER) FAMILY PROTEIN"/>
    <property type="match status" value="1"/>
</dbReference>
<organism evidence="3">
    <name type="scientific">hydrothermal vent metagenome</name>
    <dbReference type="NCBI Taxonomy" id="652676"/>
    <lineage>
        <taxon>unclassified sequences</taxon>
        <taxon>metagenomes</taxon>
        <taxon>ecological metagenomes</taxon>
    </lineage>
</organism>
<evidence type="ECO:0000313" key="3">
    <source>
        <dbReference type="EMBL" id="VAW52729.1"/>
    </source>
</evidence>
<dbReference type="PROSITE" id="PS50234">
    <property type="entry name" value="VWFA"/>
    <property type="match status" value="1"/>
</dbReference>
<reference evidence="3" key="1">
    <citation type="submission" date="2018-06" db="EMBL/GenBank/DDBJ databases">
        <authorList>
            <person name="Zhirakovskaya E."/>
        </authorList>
    </citation>
    <scope>NUCLEOTIDE SEQUENCE</scope>
</reference>
<dbReference type="SMART" id="SM00327">
    <property type="entry name" value="VWA"/>
    <property type="match status" value="1"/>
</dbReference>
<sequence length="839" mass="94488">MNDAKRKCMLFNISNNIFFIFRINEFLLALAMLFLILLLSACGSQHTAETERKLIYRSFSERPTWITSLPTDPDYFFTVGISTNTPSLRQGRLTAARDAAVEVSNYLGLRTSARFEVETNELTTRIVNEMTSTTSARFGKTSLSQMYYEEFHHAGVEEGANVFDVYVLLRMPMKELLQEQKKRKKKQQAILAEVEITKQEAEKHFEDGDFPLAWQKWILAMRLLDEESVGSVSSLQIYKVLLTVVEGINLSVNVDSTAVNNKSENNKNASESPVTVYANYSSMGRNIPLKNLQLHFRLEKNKQTGKIKKTDINGKIKHFFSNSKEKNLEVRMAMAPYTINKIGLSPALFQKIGFLEERLERKVAQYGDAVFSKPKIVKSPFQAVVLTGKEGGLIEVNVASNNAYVFSGGSFFGGNEKSTLTIKVDIMPMQSGNMKRTPLNLSVVLDKSSSMNEDDKFSYTKKAAEFLIDNLTPQDYLSVVTYDSDVEVIIPSSPVSFKDIMKHHLADVEPDGMTNLSGGLFEGYSQVKKNMNVYVNGVSRILLLSDGKANQGITDSDSLISYTKKYGEEGIAVSVVGVGQSFNEELMIAIAETSNGNYYYIKNPENIPGIFIQELAGLLNVAAQNTKVNIILKEGVHLKYAFGHPYEKVSKNKYQFRLGDINYGGRGILLLELDIPPSEEDGENLAIVEVSYDDASGNGQQKGSRKKITKQISAVYTNNAKLVESSKNLEVEKYVLLTRSIEQLEIILQSMDRKLYDEATKDLRKIYASLESFARASEDPEFLQRVKFLKHFEHEIEELKKSNALHDHDENLTKELGYQLYLEKHSHRSLNHPLHPIGN</sequence>
<gene>
    <name evidence="3" type="ORF">MNBD_GAMMA05-525</name>
</gene>
<dbReference type="InterPro" id="IPR036465">
    <property type="entry name" value="vWFA_dom_sf"/>
</dbReference>